<dbReference type="EMBL" id="JARKIE010000034">
    <property type="protein sequence ID" value="KAJ7696594.1"/>
    <property type="molecule type" value="Genomic_DNA"/>
</dbReference>
<dbReference type="GO" id="GO:0070824">
    <property type="term" value="C:SHREC complex"/>
    <property type="evidence" value="ECO:0007669"/>
    <property type="project" value="InterPro"/>
</dbReference>
<gene>
    <name evidence="3" type="ORF">B0H17DRAFT_1198102</name>
</gene>
<evidence type="ECO:0000256" key="1">
    <source>
        <dbReference type="SAM" id="MobiDB-lite"/>
    </source>
</evidence>
<dbReference type="InterPro" id="IPR031915">
    <property type="entry name" value="Clr2_N"/>
</dbReference>
<dbReference type="Pfam" id="PF16761">
    <property type="entry name" value="Clr2_transil"/>
    <property type="match status" value="1"/>
</dbReference>
<dbReference type="Proteomes" id="UP001221757">
    <property type="component" value="Unassembled WGS sequence"/>
</dbReference>
<organism evidence="3 4">
    <name type="scientific">Mycena rosella</name>
    <name type="common">Pink bonnet</name>
    <name type="synonym">Agaricus rosellus</name>
    <dbReference type="NCBI Taxonomy" id="1033263"/>
    <lineage>
        <taxon>Eukaryota</taxon>
        <taxon>Fungi</taxon>
        <taxon>Dikarya</taxon>
        <taxon>Basidiomycota</taxon>
        <taxon>Agaricomycotina</taxon>
        <taxon>Agaricomycetes</taxon>
        <taxon>Agaricomycetidae</taxon>
        <taxon>Agaricales</taxon>
        <taxon>Marasmiineae</taxon>
        <taxon>Mycenaceae</taxon>
        <taxon>Mycena</taxon>
    </lineage>
</organism>
<feature type="region of interest" description="Disordered" evidence="1">
    <location>
        <begin position="153"/>
        <end position="197"/>
    </location>
</feature>
<reference evidence="3" key="1">
    <citation type="submission" date="2023-03" db="EMBL/GenBank/DDBJ databases">
        <title>Massive genome expansion in bonnet fungi (Mycena s.s.) driven by repeated elements and novel gene families across ecological guilds.</title>
        <authorList>
            <consortium name="Lawrence Berkeley National Laboratory"/>
            <person name="Harder C.B."/>
            <person name="Miyauchi S."/>
            <person name="Viragh M."/>
            <person name="Kuo A."/>
            <person name="Thoen E."/>
            <person name="Andreopoulos B."/>
            <person name="Lu D."/>
            <person name="Skrede I."/>
            <person name="Drula E."/>
            <person name="Henrissat B."/>
            <person name="Morin E."/>
            <person name="Kohler A."/>
            <person name="Barry K."/>
            <person name="LaButti K."/>
            <person name="Morin E."/>
            <person name="Salamov A."/>
            <person name="Lipzen A."/>
            <person name="Mereny Z."/>
            <person name="Hegedus B."/>
            <person name="Baldrian P."/>
            <person name="Stursova M."/>
            <person name="Weitz H."/>
            <person name="Taylor A."/>
            <person name="Grigoriev I.V."/>
            <person name="Nagy L.G."/>
            <person name="Martin F."/>
            <person name="Kauserud H."/>
        </authorList>
    </citation>
    <scope>NUCLEOTIDE SEQUENCE</scope>
    <source>
        <strain evidence="3">CBHHK067</strain>
    </source>
</reference>
<dbReference type="PANTHER" id="PTHR38046">
    <property type="entry name" value="CRYPTIC LOCI REGULATOR 2"/>
    <property type="match status" value="1"/>
</dbReference>
<evidence type="ECO:0000313" key="4">
    <source>
        <dbReference type="Proteomes" id="UP001221757"/>
    </source>
</evidence>
<feature type="domain" description="Cryptic loci regulator 2 N-terminal" evidence="2">
    <location>
        <begin position="81"/>
        <end position="143"/>
    </location>
</feature>
<evidence type="ECO:0000259" key="2">
    <source>
        <dbReference type="Pfam" id="PF16761"/>
    </source>
</evidence>
<keyword evidence="4" id="KW-1185">Reference proteome</keyword>
<dbReference type="GO" id="GO:0033553">
    <property type="term" value="C:rDNA heterochromatin"/>
    <property type="evidence" value="ECO:0007669"/>
    <property type="project" value="TreeGrafter"/>
</dbReference>
<accession>A0AAD7DPG4</accession>
<comment type="caution">
    <text evidence="3">The sequence shown here is derived from an EMBL/GenBank/DDBJ whole genome shotgun (WGS) entry which is preliminary data.</text>
</comment>
<feature type="compositionally biased region" description="Basic and acidic residues" evidence="1">
    <location>
        <begin position="172"/>
        <end position="191"/>
    </location>
</feature>
<dbReference type="AlphaFoldDB" id="A0AAD7DPG4"/>
<proteinExistence type="predicted"/>
<evidence type="ECO:0000313" key="3">
    <source>
        <dbReference type="EMBL" id="KAJ7696594.1"/>
    </source>
</evidence>
<dbReference type="PANTHER" id="PTHR38046:SF1">
    <property type="entry name" value="CRYPTIC LOCI REGULATOR 2"/>
    <property type="match status" value="1"/>
</dbReference>
<dbReference type="GO" id="GO:0031934">
    <property type="term" value="C:mating-type region heterochromatin"/>
    <property type="evidence" value="ECO:0007669"/>
    <property type="project" value="TreeGrafter"/>
</dbReference>
<sequence length="724" mass="80424">MSHRNHSSKHTLPNNPTFIDFPRSDGDSALWPQNTTREVDDEGCVNYMQHVGLDEPLAVKWRLGVGDAISFALKLTGEHHVLRDFPSGYRMFDHHKGKADNPRHDVYLFGSESRSRFRSVPEFIPHAIWLMGDGSEQCKCKYCSKKPQREISSSMGLLRHSQSPSPSRPSRPKPEKIERKKDIFSKPRSGDRLQNNKTYAAVQKTSRLKPASHIQTKNIMLVERNNNLRDACRPPPEGGLPRWFREGELVWCALETSIVRPGEHEGEAIKFWPAIIDEVKLSIRSIPGPAESVAADQVPTPWVARQTTHYKVQFLAISRTYLFPEDKVIPYQSHIVSDVILREMASCLGDDWDLTTETMSKFDPCPQSPAMPPLFIDTSVPFAFALQIGSMLSGFWCLTDEWEAKLSVPPAPTRPIPPPSSLQSAIEFAGTNNAYGGSISTGPRGQPLPPPARVISQTRFQGLWWGGERIWADDLVRLKVPRNCLAPTGAQHIFAPAGPGAANRATLAARGGDSSQYGAVSRGAFMKIDTIFIVDAGAKRECRVSGMLYELADSDWEDPNLPRNVESISSGGPSTVPKATTLGETPSYALPVAPTGYKFRPILAPGYEAIMSLTLISGRYYPRLLQHPQIIPCLNDLIAADSASLMTVSHLWSLEGLFGGYKNSVDPSKYKPHRERMLVDASKDAVDALHTLFTAVTKTRRRDTEMEVDTEMKVDTEMEVDGET</sequence>
<dbReference type="InterPro" id="IPR038986">
    <property type="entry name" value="Clr2"/>
</dbReference>
<name>A0AAD7DPG4_MYCRO</name>
<protein>
    <recommendedName>
        <fullName evidence="2">Cryptic loci regulator 2 N-terminal domain-containing protein</fullName>
    </recommendedName>
</protein>
<dbReference type="GO" id="GO:0030466">
    <property type="term" value="P:silent mating-type cassette heterochromatin formation"/>
    <property type="evidence" value="ECO:0007669"/>
    <property type="project" value="TreeGrafter"/>
</dbReference>